<dbReference type="Gene3D" id="3.30.70.20">
    <property type="match status" value="1"/>
</dbReference>
<dbReference type="InterPro" id="IPR051269">
    <property type="entry name" value="Fe-S_cluster_ET"/>
</dbReference>
<keyword evidence="4" id="KW-0408">Iron</keyword>
<gene>
    <name evidence="7" type="ORF">CPRO_00480</name>
    <name evidence="8" type="ORF">SAMN02745151_00311</name>
</gene>
<dbReference type="GO" id="GO:0051536">
    <property type="term" value="F:iron-sulfur cluster binding"/>
    <property type="evidence" value="ECO:0007669"/>
    <property type="project" value="UniProtKB-KW"/>
</dbReference>
<keyword evidence="3" id="KW-0249">Electron transport</keyword>
<protein>
    <submittedName>
        <fullName evidence="8">Ferredoxin</fullName>
    </submittedName>
</protein>
<reference evidence="7 9" key="1">
    <citation type="journal article" date="2016" name="Genome Announc.">
        <title>Complete Genome Sequence of the Amino Acid-Fermenting Clostridium propionicum X2 (DSM 1682).</title>
        <authorList>
            <person name="Poehlein A."/>
            <person name="Schlien K."/>
            <person name="Chowdhury N.P."/>
            <person name="Gottschalk G."/>
            <person name="Buckel W."/>
            <person name="Daniel R."/>
        </authorList>
    </citation>
    <scope>NUCLEOTIDE SEQUENCE [LARGE SCALE GENOMIC DNA]</scope>
    <source>
        <strain evidence="7 9">X2</strain>
    </source>
</reference>
<dbReference type="RefSeq" id="WP_066046559.1">
    <property type="nucleotide sequence ID" value="NZ_CP014223.1"/>
</dbReference>
<keyword evidence="2" id="KW-0479">Metal-binding</keyword>
<keyword evidence="1" id="KW-0813">Transport</keyword>
<dbReference type="OrthoDB" id="9803319at2"/>
<dbReference type="PROSITE" id="PS51379">
    <property type="entry name" value="4FE4S_FER_2"/>
    <property type="match status" value="1"/>
</dbReference>
<name>A0A120MJZ3_ANAPI</name>
<dbReference type="PANTHER" id="PTHR36923:SF3">
    <property type="entry name" value="FERREDOXIN"/>
    <property type="match status" value="1"/>
</dbReference>
<evidence type="ECO:0000256" key="5">
    <source>
        <dbReference type="ARBA" id="ARBA00023014"/>
    </source>
</evidence>
<dbReference type="GO" id="GO:0046872">
    <property type="term" value="F:metal ion binding"/>
    <property type="evidence" value="ECO:0007669"/>
    <property type="project" value="UniProtKB-KW"/>
</dbReference>
<dbReference type="SUPFAM" id="SSF54862">
    <property type="entry name" value="4Fe-4S ferredoxins"/>
    <property type="match status" value="1"/>
</dbReference>
<evidence type="ECO:0000313" key="8">
    <source>
        <dbReference type="EMBL" id="SHE30582.1"/>
    </source>
</evidence>
<organism evidence="8 10">
    <name type="scientific">Anaerotignum propionicum DSM 1682</name>
    <dbReference type="NCBI Taxonomy" id="991789"/>
    <lineage>
        <taxon>Bacteria</taxon>
        <taxon>Bacillati</taxon>
        <taxon>Bacillota</taxon>
        <taxon>Clostridia</taxon>
        <taxon>Lachnospirales</taxon>
        <taxon>Anaerotignaceae</taxon>
        <taxon>Anaerotignum</taxon>
    </lineage>
</organism>
<keyword evidence="9" id="KW-1185">Reference proteome</keyword>
<dbReference type="Pfam" id="PF13370">
    <property type="entry name" value="Fer4_13"/>
    <property type="match status" value="1"/>
</dbReference>
<evidence type="ECO:0000313" key="10">
    <source>
        <dbReference type="Proteomes" id="UP000184204"/>
    </source>
</evidence>
<dbReference type="PROSITE" id="PS00198">
    <property type="entry name" value="4FE4S_FER_1"/>
    <property type="match status" value="1"/>
</dbReference>
<accession>A0A120MJZ3</accession>
<keyword evidence="5" id="KW-0411">Iron-sulfur</keyword>
<proteinExistence type="predicted"/>
<reference evidence="9" key="2">
    <citation type="submission" date="2016-01" db="EMBL/GenBank/DDBJ databases">
        <authorList>
            <person name="Poehlein A."/>
            <person name="Schlien K."/>
            <person name="Gottschalk G."/>
            <person name="Buckel W."/>
            <person name="Daniel R."/>
        </authorList>
    </citation>
    <scope>NUCLEOTIDE SEQUENCE [LARGE SCALE GENOMIC DNA]</scope>
    <source>
        <strain evidence="9">X2</strain>
    </source>
</reference>
<dbReference type="EMBL" id="FQUA01000001">
    <property type="protein sequence ID" value="SHE30582.1"/>
    <property type="molecule type" value="Genomic_DNA"/>
</dbReference>
<evidence type="ECO:0000259" key="6">
    <source>
        <dbReference type="PROSITE" id="PS51379"/>
    </source>
</evidence>
<dbReference type="InterPro" id="IPR017900">
    <property type="entry name" value="4Fe4S_Fe_S_CS"/>
</dbReference>
<dbReference type="InterPro" id="IPR017896">
    <property type="entry name" value="4Fe4S_Fe-S-bd"/>
</dbReference>
<reference evidence="10" key="4">
    <citation type="submission" date="2016-11" db="EMBL/GenBank/DDBJ databases">
        <authorList>
            <person name="Jaros S."/>
            <person name="Januszkiewicz K."/>
            <person name="Wedrychowicz H."/>
        </authorList>
    </citation>
    <scope>NUCLEOTIDE SEQUENCE [LARGE SCALE GENOMIC DNA]</scope>
    <source>
        <strain evidence="10">DSM 1682</strain>
    </source>
</reference>
<feature type="domain" description="4Fe-4S ferredoxin-type" evidence="6">
    <location>
        <begin position="1"/>
        <end position="28"/>
    </location>
</feature>
<evidence type="ECO:0000256" key="4">
    <source>
        <dbReference type="ARBA" id="ARBA00023004"/>
    </source>
</evidence>
<dbReference type="AlphaFoldDB" id="A0A120MJZ3"/>
<evidence type="ECO:0000313" key="7">
    <source>
        <dbReference type="EMBL" id="AMJ39672.1"/>
    </source>
</evidence>
<reference evidence="8" key="3">
    <citation type="submission" date="2016-11" db="EMBL/GenBank/DDBJ databases">
        <authorList>
            <person name="Varghese N."/>
            <person name="Submissions S."/>
        </authorList>
    </citation>
    <scope>NUCLEOTIDE SEQUENCE</scope>
    <source>
        <strain evidence="8">DSM 1682</strain>
    </source>
</reference>
<dbReference type="EMBL" id="CP014223">
    <property type="protein sequence ID" value="AMJ39672.1"/>
    <property type="molecule type" value="Genomic_DNA"/>
</dbReference>
<dbReference type="Proteomes" id="UP000184204">
    <property type="component" value="Unassembled WGS sequence"/>
</dbReference>
<evidence type="ECO:0000256" key="3">
    <source>
        <dbReference type="ARBA" id="ARBA00022982"/>
    </source>
</evidence>
<dbReference type="PANTHER" id="PTHR36923">
    <property type="entry name" value="FERREDOXIN"/>
    <property type="match status" value="1"/>
</dbReference>
<dbReference type="KEGG" id="cpro:CPRO_00480"/>
<evidence type="ECO:0000256" key="2">
    <source>
        <dbReference type="ARBA" id="ARBA00022723"/>
    </source>
</evidence>
<dbReference type="Proteomes" id="UP000068026">
    <property type="component" value="Chromosome"/>
</dbReference>
<evidence type="ECO:0000256" key="1">
    <source>
        <dbReference type="ARBA" id="ARBA00022448"/>
    </source>
</evidence>
<sequence length="63" mass="6560">MKAYVNEKCIGCGLCVTLCGDVFSMDDSGLAKAIPENVPPSTEAMVIEAKTNCPAIAIETTGH</sequence>
<evidence type="ECO:0000313" key="9">
    <source>
        <dbReference type="Proteomes" id="UP000068026"/>
    </source>
</evidence>